<sequence length="478" mass="55695">MPPKTHAHQAASRLKVALQTKLGQVKGDETLVQSLYQALRLVETFLNKAEGTEGELEALKSQVTRCIANKGSSRKAASARTSFRPAKAATPPRSAEKVKAVSKTQDIMFAAQKPEIDFTLPPIAIERKGRTHMNEYGKMAILADQRYENERLQKKKNQRAQQMMNKAELEFQMQENQLRRLEEIKAKDVERKEMMIKVETWEKEAEEQFNVHLQKVAKSKVERKQQVDAKLAQVKAEHEYDRAEDQRILQAANVETVELEKVKAAIAERNRNELKATHHENLSKVQEKMRLKEQEKMHDILIWKQGEQLALQREQQRVAAREKITARAAKMAVMSDSDNVKAREAEKRRKIDERIEREQANFNRLEDEKVAIKQAKKKQMKVEMLTSLDVQLKEKEKVLHKELQEKHELAQTLEEKFRDYEQKEAVLKALKKHRNYKHGTEVYTQIIDDAQKRYVESQDHMPDVEKKLQRTFLEALPT</sequence>
<evidence type="ECO:0000313" key="3">
    <source>
        <dbReference type="EMBL" id="KAK3287333.1"/>
    </source>
</evidence>
<dbReference type="EMBL" id="LGRX02000897">
    <property type="protein sequence ID" value="KAK3287333.1"/>
    <property type="molecule type" value="Genomic_DNA"/>
</dbReference>
<organism evidence="3 4">
    <name type="scientific">Cymbomonas tetramitiformis</name>
    <dbReference type="NCBI Taxonomy" id="36881"/>
    <lineage>
        <taxon>Eukaryota</taxon>
        <taxon>Viridiplantae</taxon>
        <taxon>Chlorophyta</taxon>
        <taxon>Pyramimonadophyceae</taxon>
        <taxon>Pyramimonadales</taxon>
        <taxon>Pyramimonadaceae</taxon>
        <taxon>Cymbomonas</taxon>
    </lineage>
</organism>
<proteinExistence type="predicted"/>
<dbReference type="AlphaFoldDB" id="A0AAE0GZY6"/>
<reference evidence="3 4" key="1">
    <citation type="journal article" date="2015" name="Genome Biol. Evol.">
        <title>Comparative Genomics of a Bacterivorous Green Alga Reveals Evolutionary Causalities and Consequences of Phago-Mixotrophic Mode of Nutrition.</title>
        <authorList>
            <person name="Burns J.A."/>
            <person name="Paasch A."/>
            <person name="Narechania A."/>
            <person name="Kim E."/>
        </authorList>
    </citation>
    <scope>NUCLEOTIDE SEQUENCE [LARGE SCALE GENOMIC DNA]</scope>
    <source>
        <strain evidence="3 4">PLY_AMNH</strain>
    </source>
</reference>
<evidence type="ECO:0000256" key="2">
    <source>
        <dbReference type="SAM" id="MobiDB-lite"/>
    </source>
</evidence>
<keyword evidence="1" id="KW-0175">Coiled coil</keyword>
<keyword evidence="4" id="KW-1185">Reference proteome</keyword>
<accession>A0AAE0GZY6</accession>
<dbReference type="Proteomes" id="UP001190700">
    <property type="component" value="Unassembled WGS sequence"/>
</dbReference>
<evidence type="ECO:0000256" key="1">
    <source>
        <dbReference type="SAM" id="Coils"/>
    </source>
</evidence>
<name>A0AAE0GZY6_9CHLO</name>
<feature type="coiled-coil region" evidence="1">
    <location>
        <begin position="341"/>
        <end position="433"/>
    </location>
</feature>
<evidence type="ECO:0000313" key="4">
    <source>
        <dbReference type="Proteomes" id="UP001190700"/>
    </source>
</evidence>
<gene>
    <name evidence="3" type="ORF">CYMTET_5148</name>
</gene>
<protein>
    <recommendedName>
        <fullName evidence="5">Trichohyalin-plectin-homology domain-containing protein</fullName>
    </recommendedName>
</protein>
<evidence type="ECO:0008006" key="5">
    <source>
        <dbReference type="Google" id="ProtNLM"/>
    </source>
</evidence>
<feature type="coiled-coil region" evidence="1">
    <location>
        <begin position="150"/>
        <end position="184"/>
    </location>
</feature>
<feature type="region of interest" description="Disordered" evidence="2">
    <location>
        <begin position="70"/>
        <end position="92"/>
    </location>
</feature>
<comment type="caution">
    <text evidence="3">The sequence shown here is derived from an EMBL/GenBank/DDBJ whole genome shotgun (WGS) entry which is preliminary data.</text>
</comment>